<evidence type="ECO:0000259" key="2">
    <source>
        <dbReference type="Pfam" id="PF21302"/>
    </source>
</evidence>
<dbReference type="SUPFAM" id="SSF53335">
    <property type="entry name" value="S-adenosyl-L-methionine-dependent methyltransferases"/>
    <property type="match status" value="1"/>
</dbReference>
<dbReference type="EMBL" id="JBHFAB010000013">
    <property type="protein sequence ID" value="MFC1418617.1"/>
    <property type="molecule type" value="Genomic_DNA"/>
</dbReference>
<dbReference type="InterPro" id="IPR029063">
    <property type="entry name" value="SAM-dependent_MTases_sf"/>
</dbReference>
<protein>
    <submittedName>
        <fullName evidence="3">RNA methyltransferase</fullName>
    </submittedName>
</protein>
<dbReference type="InterPro" id="IPR052939">
    <property type="entry name" value="23S_rRNA_MeTrnsfrase_RlmA"/>
</dbReference>
<gene>
    <name evidence="3" type="ORF">ACEZDE_18565</name>
</gene>
<dbReference type="InterPro" id="IPR016718">
    <property type="entry name" value="rRNA_m1G-MeTrfase_A_prd"/>
</dbReference>
<keyword evidence="3" id="KW-0489">Methyltransferase</keyword>
<proteinExistence type="predicted"/>
<keyword evidence="4" id="KW-1185">Reference proteome</keyword>
<dbReference type="PANTHER" id="PTHR43460:SF1">
    <property type="entry name" value="METHYLTRANSFERASE TYPE 11 DOMAIN-CONTAINING PROTEIN"/>
    <property type="match status" value="1"/>
</dbReference>
<sequence length="293" mass="30568">MLQDVVEYLACPHCGLALAQAADGRSLRCQDRHSFDIARQGYASLLPGDAHTGTGDTAAMVAARDAFLGAGHYAPIAAALAAAAPTDTAPTEPAPTETAGAAAGRRCVVDLGAGTGHYLAAVLDALPEAHGIALDISKFALRRAARAHPRAGAVVCDAWRPLPLRDGVADLVLNVFAPRNGPEIRRVLRPGGSLLVVSPTPRHLTELVRELGLLGVDDRKPERLAATLGPYLEPAGDSEHTFPLLLDHAAVRTVAGMGPSAWHTDQDALAERIGALPDLVPVTASVTLSRFTR</sequence>
<keyword evidence="3" id="KW-0808">Transferase</keyword>
<evidence type="ECO:0000313" key="3">
    <source>
        <dbReference type="EMBL" id="MFC1418617.1"/>
    </source>
</evidence>
<dbReference type="InterPro" id="IPR048647">
    <property type="entry name" value="RlmA_N"/>
</dbReference>
<evidence type="ECO:0000313" key="4">
    <source>
        <dbReference type="Proteomes" id="UP001592531"/>
    </source>
</evidence>
<feature type="domain" description="Methyltransferase" evidence="1">
    <location>
        <begin position="108"/>
        <end position="192"/>
    </location>
</feature>
<dbReference type="PANTHER" id="PTHR43460">
    <property type="entry name" value="METHYLTRANSFERASE"/>
    <property type="match status" value="1"/>
</dbReference>
<name>A0ABV6VXX0_9ACTN</name>
<dbReference type="Gene3D" id="3.40.50.150">
    <property type="entry name" value="Vaccinia Virus protein VP39"/>
    <property type="match status" value="1"/>
</dbReference>
<dbReference type="GO" id="GO:0008168">
    <property type="term" value="F:methyltransferase activity"/>
    <property type="evidence" value="ECO:0007669"/>
    <property type="project" value="UniProtKB-KW"/>
</dbReference>
<dbReference type="InterPro" id="IPR041698">
    <property type="entry name" value="Methyltransf_25"/>
</dbReference>
<dbReference type="Proteomes" id="UP001592531">
    <property type="component" value="Unassembled WGS sequence"/>
</dbReference>
<dbReference type="Pfam" id="PF21302">
    <property type="entry name" value="Zn_ribbon_RlmA"/>
    <property type="match status" value="1"/>
</dbReference>
<dbReference type="Pfam" id="PF13649">
    <property type="entry name" value="Methyltransf_25"/>
    <property type="match status" value="1"/>
</dbReference>
<evidence type="ECO:0000259" key="1">
    <source>
        <dbReference type="Pfam" id="PF13649"/>
    </source>
</evidence>
<reference evidence="3 4" key="1">
    <citation type="submission" date="2024-09" db="EMBL/GenBank/DDBJ databases">
        <authorList>
            <person name="Lee S.D."/>
        </authorList>
    </citation>
    <scope>NUCLEOTIDE SEQUENCE [LARGE SCALE GENOMIC DNA]</scope>
    <source>
        <strain evidence="3 4">N8-3</strain>
    </source>
</reference>
<feature type="domain" description="23S rRNA (guanine(745)-N(1))-methyltransferase N-terminal" evidence="2">
    <location>
        <begin position="10"/>
        <end position="47"/>
    </location>
</feature>
<dbReference type="RefSeq" id="WP_380537414.1">
    <property type="nucleotide sequence ID" value="NZ_JBHFAB010000013.1"/>
</dbReference>
<dbReference type="CDD" id="cd02440">
    <property type="entry name" value="AdoMet_MTases"/>
    <property type="match status" value="1"/>
</dbReference>
<dbReference type="GO" id="GO:0032259">
    <property type="term" value="P:methylation"/>
    <property type="evidence" value="ECO:0007669"/>
    <property type="project" value="UniProtKB-KW"/>
</dbReference>
<accession>A0ABV6VXX0</accession>
<organism evidence="3 4">
    <name type="scientific">Streptacidiphilus cavernicola</name>
    <dbReference type="NCBI Taxonomy" id="3342716"/>
    <lineage>
        <taxon>Bacteria</taxon>
        <taxon>Bacillati</taxon>
        <taxon>Actinomycetota</taxon>
        <taxon>Actinomycetes</taxon>
        <taxon>Kitasatosporales</taxon>
        <taxon>Streptomycetaceae</taxon>
        <taxon>Streptacidiphilus</taxon>
    </lineage>
</organism>
<dbReference type="PIRSF" id="PIRSF018249">
    <property type="entry name" value="MyrA_prd"/>
    <property type="match status" value="1"/>
</dbReference>
<comment type="caution">
    <text evidence="3">The sequence shown here is derived from an EMBL/GenBank/DDBJ whole genome shotgun (WGS) entry which is preliminary data.</text>
</comment>